<organism evidence="2 3">
    <name type="scientific">Laccaria amethystina LaAM-08-1</name>
    <dbReference type="NCBI Taxonomy" id="1095629"/>
    <lineage>
        <taxon>Eukaryota</taxon>
        <taxon>Fungi</taxon>
        <taxon>Dikarya</taxon>
        <taxon>Basidiomycota</taxon>
        <taxon>Agaricomycotina</taxon>
        <taxon>Agaricomycetes</taxon>
        <taxon>Agaricomycetidae</taxon>
        <taxon>Agaricales</taxon>
        <taxon>Agaricineae</taxon>
        <taxon>Hydnangiaceae</taxon>
        <taxon>Laccaria</taxon>
    </lineage>
</organism>
<evidence type="ECO:0000256" key="1">
    <source>
        <dbReference type="SAM" id="MobiDB-lite"/>
    </source>
</evidence>
<feature type="region of interest" description="Disordered" evidence="1">
    <location>
        <begin position="115"/>
        <end position="155"/>
    </location>
</feature>
<protein>
    <submittedName>
        <fullName evidence="2">Uncharacterized protein</fullName>
    </submittedName>
</protein>
<keyword evidence="3" id="KW-1185">Reference proteome</keyword>
<reference evidence="3" key="2">
    <citation type="submission" date="2015-01" db="EMBL/GenBank/DDBJ databases">
        <title>Evolutionary Origins and Diversification of the Mycorrhizal Mutualists.</title>
        <authorList>
            <consortium name="DOE Joint Genome Institute"/>
            <consortium name="Mycorrhizal Genomics Consortium"/>
            <person name="Kohler A."/>
            <person name="Kuo A."/>
            <person name="Nagy L.G."/>
            <person name="Floudas D."/>
            <person name="Copeland A."/>
            <person name="Barry K.W."/>
            <person name="Cichocki N."/>
            <person name="Veneault-Fourrey C."/>
            <person name="LaButti K."/>
            <person name="Lindquist E.A."/>
            <person name="Lipzen A."/>
            <person name="Lundell T."/>
            <person name="Morin E."/>
            <person name="Murat C."/>
            <person name="Riley R."/>
            <person name="Ohm R."/>
            <person name="Sun H."/>
            <person name="Tunlid A."/>
            <person name="Henrissat B."/>
            <person name="Grigoriev I.V."/>
            <person name="Hibbett D.S."/>
            <person name="Martin F."/>
        </authorList>
    </citation>
    <scope>NUCLEOTIDE SEQUENCE [LARGE SCALE GENOMIC DNA]</scope>
    <source>
        <strain evidence="3">LaAM-08-1</strain>
    </source>
</reference>
<dbReference type="OrthoDB" id="3069744at2759"/>
<dbReference type="AlphaFoldDB" id="A0A0C9WJT5"/>
<evidence type="ECO:0000313" key="3">
    <source>
        <dbReference type="Proteomes" id="UP000054477"/>
    </source>
</evidence>
<reference evidence="2 3" key="1">
    <citation type="submission" date="2014-04" db="EMBL/GenBank/DDBJ databases">
        <authorList>
            <consortium name="DOE Joint Genome Institute"/>
            <person name="Kuo A."/>
            <person name="Kohler A."/>
            <person name="Nagy L.G."/>
            <person name="Floudas D."/>
            <person name="Copeland A."/>
            <person name="Barry K.W."/>
            <person name="Cichocki N."/>
            <person name="Veneault-Fourrey C."/>
            <person name="LaButti K."/>
            <person name="Lindquist E.A."/>
            <person name="Lipzen A."/>
            <person name="Lundell T."/>
            <person name="Morin E."/>
            <person name="Murat C."/>
            <person name="Sun H."/>
            <person name="Tunlid A."/>
            <person name="Henrissat B."/>
            <person name="Grigoriev I.V."/>
            <person name="Hibbett D.S."/>
            <person name="Martin F."/>
            <person name="Nordberg H.P."/>
            <person name="Cantor M.N."/>
            <person name="Hua S.X."/>
        </authorList>
    </citation>
    <scope>NUCLEOTIDE SEQUENCE [LARGE SCALE GENOMIC DNA]</scope>
    <source>
        <strain evidence="2 3">LaAM-08-1</strain>
    </source>
</reference>
<dbReference type="HOGENOM" id="CLU_697484_0_0_1"/>
<feature type="region of interest" description="Disordered" evidence="1">
    <location>
        <begin position="1"/>
        <end position="64"/>
    </location>
</feature>
<sequence length="370" mass="42313">MARRKLKRNIAGLRNQPRPPPDSFPEPQEDLPSPTPPHKLSPFRNNPADGNDSDMSFDEENPLYKRVDSAKEYWQGLDDEELESDTEELLNDWEDDLQKEGLYVHLIKVAAACGDDPRDEDWVPKRKQAKERKARPLTYHKGPDVASKSQRTQRRYRKSIATQQSLDSFGFSCTPRPARFQSEAKVGSDIEMLDVKRENSPEIFNIASFPPPDIPIRQETPEAYALEFDVPIREESTTPPPLFFDDEQLGLTVLEKTPAIVQIREESITPPPITACKRSADEAGLEDGGDVGSEKDVEEMLEDEIEDVMQPRSEIRSWGDLREQIKTDLKKKHAHLPLSQINQLMILRNFTNLRMKGFGRIEASREIARQ</sequence>
<accession>A0A0C9WJT5</accession>
<feature type="compositionally biased region" description="Basic residues" evidence="1">
    <location>
        <begin position="125"/>
        <end position="135"/>
    </location>
</feature>
<feature type="compositionally biased region" description="Acidic residues" evidence="1">
    <location>
        <begin position="51"/>
        <end position="61"/>
    </location>
</feature>
<gene>
    <name evidence="2" type="ORF">K443DRAFT_11499</name>
</gene>
<dbReference type="EMBL" id="KN838762">
    <property type="protein sequence ID" value="KIJ95254.1"/>
    <property type="molecule type" value="Genomic_DNA"/>
</dbReference>
<name>A0A0C9WJT5_9AGAR</name>
<dbReference type="Proteomes" id="UP000054477">
    <property type="component" value="Unassembled WGS sequence"/>
</dbReference>
<proteinExistence type="predicted"/>
<evidence type="ECO:0000313" key="2">
    <source>
        <dbReference type="EMBL" id="KIJ95254.1"/>
    </source>
</evidence>